<dbReference type="GO" id="GO:0006826">
    <property type="term" value="P:iron ion transport"/>
    <property type="evidence" value="ECO:0007669"/>
    <property type="project" value="UniProtKB-KW"/>
</dbReference>
<proteinExistence type="inferred from homology"/>
<evidence type="ECO:0000256" key="4">
    <source>
        <dbReference type="ARBA" id="ARBA00022434"/>
    </source>
</evidence>
<dbReference type="NCBIfam" id="TIGR03422">
    <property type="entry name" value="mito_frataxin"/>
    <property type="match status" value="1"/>
</dbReference>
<keyword evidence="5" id="KW-0813">Transport</keyword>
<evidence type="ECO:0000256" key="9">
    <source>
        <dbReference type="ARBA" id="ARBA00023004"/>
    </source>
</evidence>
<dbReference type="GO" id="GO:0005739">
    <property type="term" value="C:mitochondrion"/>
    <property type="evidence" value="ECO:0007669"/>
    <property type="project" value="UniProtKB-SubCell"/>
</dbReference>
<evidence type="ECO:0000313" key="14">
    <source>
        <dbReference type="Proteomes" id="UP000242287"/>
    </source>
</evidence>
<dbReference type="SMART" id="SM01219">
    <property type="entry name" value="Frataxin_Cyay"/>
    <property type="match status" value="1"/>
</dbReference>
<dbReference type="AlphaFoldDB" id="A0A2A9NKY6"/>
<evidence type="ECO:0000256" key="12">
    <source>
        <dbReference type="ARBA" id="ARBA00047990"/>
    </source>
</evidence>
<evidence type="ECO:0000256" key="6">
    <source>
        <dbReference type="ARBA" id="ARBA00022496"/>
    </source>
</evidence>
<dbReference type="GO" id="GO:0006879">
    <property type="term" value="P:intracellular iron ion homeostasis"/>
    <property type="evidence" value="ECO:0007669"/>
    <property type="project" value="UniProtKB-KW"/>
</dbReference>
<evidence type="ECO:0000256" key="2">
    <source>
        <dbReference type="ARBA" id="ARBA00008183"/>
    </source>
</evidence>
<dbReference type="SUPFAM" id="SSF55387">
    <property type="entry name" value="Frataxin/Nqo15-like"/>
    <property type="match status" value="1"/>
</dbReference>
<evidence type="ECO:0000256" key="7">
    <source>
        <dbReference type="ARBA" id="ARBA00022946"/>
    </source>
</evidence>
<dbReference type="InterPro" id="IPR020895">
    <property type="entry name" value="Frataxin_CS"/>
</dbReference>
<dbReference type="PANTHER" id="PTHR16821:SF2">
    <property type="entry name" value="FRATAXIN, MITOCHONDRIAL"/>
    <property type="match status" value="1"/>
</dbReference>
<dbReference type="NCBIfam" id="TIGR03421">
    <property type="entry name" value="FeS_CyaY"/>
    <property type="match status" value="1"/>
</dbReference>
<keyword evidence="9" id="KW-0408">Iron</keyword>
<dbReference type="InterPro" id="IPR036524">
    <property type="entry name" value="Frataxin/CyaY_sf"/>
</dbReference>
<dbReference type="EC" id="1.16.3.1" evidence="3"/>
<reference evidence="13 14" key="1">
    <citation type="submission" date="2014-02" db="EMBL/GenBank/DDBJ databases">
        <title>Transposable element dynamics among asymbiotic and ectomycorrhizal Amanita fungi.</title>
        <authorList>
            <consortium name="DOE Joint Genome Institute"/>
            <person name="Hess J."/>
            <person name="Skrede I."/>
            <person name="Wolfe B."/>
            <person name="LaButti K."/>
            <person name="Ohm R.A."/>
            <person name="Grigoriev I.V."/>
            <person name="Pringle A."/>
        </authorList>
    </citation>
    <scope>NUCLEOTIDE SEQUENCE [LARGE SCALE GENOMIC DNA]</scope>
    <source>
        <strain evidence="13 14">SKay4041</strain>
    </source>
</reference>
<gene>
    <name evidence="13" type="ORF">AMATHDRAFT_144376</name>
</gene>
<dbReference type="GO" id="GO:0034986">
    <property type="term" value="F:iron chaperone activity"/>
    <property type="evidence" value="ECO:0007669"/>
    <property type="project" value="TreeGrafter"/>
</dbReference>
<dbReference type="GO" id="GO:0004322">
    <property type="term" value="F:ferroxidase activity"/>
    <property type="evidence" value="ECO:0007669"/>
    <property type="project" value="UniProtKB-EC"/>
</dbReference>
<dbReference type="STRING" id="703135.A0A2A9NKY6"/>
<organism evidence="13 14">
    <name type="scientific">Amanita thiersii Skay4041</name>
    <dbReference type="NCBI Taxonomy" id="703135"/>
    <lineage>
        <taxon>Eukaryota</taxon>
        <taxon>Fungi</taxon>
        <taxon>Dikarya</taxon>
        <taxon>Basidiomycota</taxon>
        <taxon>Agaricomycotina</taxon>
        <taxon>Agaricomycetes</taxon>
        <taxon>Agaricomycetidae</taxon>
        <taxon>Agaricales</taxon>
        <taxon>Pluteineae</taxon>
        <taxon>Amanitaceae</taxon>
        <taxon>Amanita</taxon>
    </lineage>
</organism>
<keyword evidence="6" id="KW-0410">Iron transport</keyword>
<keyword evidence="14" id="KW-1185">Reference proteome</keyword>
<evidence type="ECO:0000313" key="13">
    <source>
        <dbReference type="EMBL" id="PFH50748.1"/>
    </source>
</evidence>
<evidence type="ECO:0000256" key="11">
    <source>
        <dbReference type="ARBA" id="ARBA00023128"/>
    </source>
</evidence>
<dbReference type="PANTHER" id="PTHR16821">
    <property type="entry name" value="FRATAXIN"/>
    <property type="match status" value="1"/>
</dbReference>
<dbReference type="PRINTS" id="PR00904">
    <property type="entry name" value="FRATAXIN"/>
</dbReference>
<evidence type="ECO:0000256" key="8">
    <source>
        <dbReference type="ARBA" id="ARBA00023002"/>
    </source>
</evidence>
<dbReference type="Pfam" id="PF01491">
    <property type="entry name" value="Frataxin_Cyay"/>
    <property type="match status" value="1"/>
</dbReference>
<keyword evidence="7" id="KW-0809">Transit peptide</keyword>
<sequence>MERYHALSDATMDNLLESLEELLDGLGNSNYEVEYHSGVLTLSLGEKGTYVINKQPPNKQIWLSSPFSGPKRYDYTEDADDWLYSRDSRSMGSLLNEELTKALGQSVDLRLTRVSDFIQ</sequence>
<keyword evidence="8" id="KW-0560">Oxidoreductase</keyword>
<dbReference type="PROSITE" id="PS01344">
    <property type="entry name" value="FRATAXIN_1"/>
    <property type="match status" value="1"/>
</dbReference>
<comment type="similarity">
    <text evidence="2">Belongs to the frataxin family.</text>
</comment>
<dbReference type="Gene3D" id="3.30.920.10">
    <property type="entry name" value="Frataxin/CyaY"/>
    <property type="match status" value="1"/>
</dbReference>
<accession>A0A2A9NKY6</accession>
<dbReference type="GO" id="GO:0008198">
    <property type="term" value="F:ferrous iron binding"/>
    <property type="evidence" value="ECO:0007669"/>
    <property type="project" value="TreeGrafter"/>
</dbReference>
<evidence type="ECO:0000256" key="3">
    <source>
        <dbReference type="ARBA" id="ARBA00013107"/>
    </source>
</evidence>
<dbReference type="GO" id="GO:0016226">
    <property type="term" value="P:iron-sulfur cluster assembly"/>
    <property type="evidence" value="ECO:0007669"/>
    <property type="project" value="InterPro"/>
</dbReference>
<dbReference type="GO" id="GO:0008199">
    <property type="term" value="F:ferric iron binding"/>
    <property type="evidence" value="ECO:0007669"/>
    <property type="project" value="InterPro"/>
</dbReference>
<dbReference type="OrthoDB" id="1897642at2759"/>
<evidence type="ECO:0000256" key="1">
    <source>
        <dbReference type="ARBA" id="ARBA00004173"/>
    </source>
</evidence>
<protein>
    <recommendedName>
        <fullName evidence="3">ferroxidase</fullName>
        <ecNumber evidence="3">1.16.3.1</ecNumber>
    </recommendedName>
</protein>
<dbReference type="GO" id="GO:0051537">
    <property type="term" value="F:2 iron, 2 sulfur cluster binding"/>
    <property type="evidence" value="ECO:0007669"/>
    <property type="project" value="TreeGrafter"/>
</dbReference>
<keyword evidence="11" id="KW-0496">Mitochondrion</keyword>
<evidence type="ECO:0000256" key="5">
    <source>
        <dbReference type="ARBA" id="ARBA00022448"/>
    </source>
</evidence>
<keyword evidence="4" id="KW-0409">Iron storage</keyword>
<evidence type="ECO:0000256" key="10">
    <source>
        <dbReference type="ARBA" id="ARBA00023065"/>
    </source>
</evidence>
<dbReference type="PROSITE" id="PS50810">
    <property type="entry name" value="FRATAXIN_2"/>
    <property type="match status" value="1"/>
</dbReference>
<name>A0A2A9NKY6_9AGAR</name>
<dbReference type="InterPro" id="IPR017789">
    <property type="entry name" value="Frataxin"/>
</dbReference>
<keyword evidence="10" id="KW-0406">Ion transport</keyword>
<dbReference type="EMBL" id="KZ301998">
    <property type="protein sequence ID" value="PFH50748.1"/>
    <property type="molecule type" value="Genomic_DNA"/>
</dbReference>
<comment type="subcellular location">
    <subcellularLocation>
        <location evidence="1">Mitochondrion</location>
    </subcellularLocation>
</comment>
<dbReference type="Proteomes" id="UP000242287">
    <property type="component" value="Unassembled WGS sequence"/>
</dbReference>
<comment type="catalytic activity">
    <reaction evidence="12">
        <text>4 Fe(2+) + O2 + 4 H(+) = 4 Fe(3+) + 2 H2O</text>
        <dbReference type="Rhea" id="RHEA:11148"/>
        <dbReference type="ChEBI" id="CHEBI:15377"/>
        <dbReference type="ChEBI" id="CHEBI:15378"/>
        <dbReference type="ChEBI" id="CHEBI:15379"/>
        <dbReference type="ChEBI" id="CHEBI:29033"/>
        <dbReference type="ChEBI" id="CHEBI:29034"/>
        <dbReference type="EC" id="1.16.3.1"/>
    </reaction>
</comment>
<dbReference type="InterPro" id="IPR002908">
    <property type="entry name" value="Frataxin/CyaY"/>
</dbReference>